<keyword evidence="3" id="KW-1185">Reference proteome</keyword>
<proteinExistence type="predicted"/>
<keyword evidence="1" id="KW-1133">Transmembrane helix</keyword>
<dbReference type="EMBL" id="OX395142">
    <property type="protein sequence ID" value="CAI5796130.1"/>
    <property type="molecule type" value="Genomic_DNA"/>
</dbReference>
<sequence>MSRLLSAVINRTQCMPKGKVVNRASLPIGGIGFGTTWVLWLMSMKFSGPSSHLVVACSLLLRNYFVVAMVDSFLEIPRTSNSRKLHLLFASFKCQTEPSTWKDQPAL</sequence>
<feature type="transmembrane region" description="Helical" evidence="1">
    <location>
        <begin position="52"/>
        <end position="74"/>
    </location>
</feature>
<evidence type="ECO:0000313" key="2">
    <source>
        <dbReference type="EMBL" id="CAI5796130.1"/>
    </source>
</evidence>
<dbReference type="Proteomes" id="UP001178461">
    <property type="component" value="Chromosome 17"/>
</dbReference>
<organism evidence="2 3">
    <name type="scientific">Podarcis lilfordi</name>
    <name type="common">Lilford's wall lizard</name>
    <dbReference type="NCBI Taxonomy" id="74358"/>
    <lineage>
        <taxon>Eukaryota</taxon>
        <taxon>Metazoa</taxon>
        <taxon>Chordata</taxon>
        <taxon>Craniata</taxon>
        <taxon>Vertebrata</taxon>
        <taxon>Euteleostomi</taxon>
        <taxon>Lepidosauria</taxon>
        <taxon>Squamata</taxon>
        <taxon>Bifurcata</taxon>
        <taxon>Unidentata</taxon>
        <taxon>Episquamata</taxon>
        <taxon>Laterata</taxon>
        <taxon>Lacertibaenia</taxon>
        <taxon>Lacertidae</taxon>
        <taxon>Podarcis</taxon>
    </lineage>
</organism>
<gene>
    <name evidence="2" type="ORF">PODLI_1B027590</name>
</gene>
<keyword evidence="1" id="KW-0472">Membrane</keyword>
<evidence type="ECO:0000313" key="3">
    <source>
        <dbReference type="Proteomes" id="UP001178461"/>
    </source>
</evidence>
<dbReference type="AlphaFoldDB" id="A0AA35LGZ2"/>
<protein>
    <submittedName>
        <fullName evidence="2">Uncharacterized protein</fullName>
    </submittedName>
</protein>
<name>A0AA35LGZ2_9SAUR</name>
<keyword evidence="1" id="KW-0812">Transmembrane</keyword>
<reference evidence="2" key="1">
    <citation type="submission" date="2022-12" db="EMBL/GenBank/DDBJ databases">
        <authorList>
            <person name="Alioto T."/>
            <person name="Alioto T."/>
            <person name="Gomez Garrido J."/>
        </authorList>
    </citation>
    <scope>NUCLEOTIDE SEQUENCE</scope>
</reference>
<accession>A0AA35LGZ2</accession>
<evidence type="ECO:0000256" key="1">
    <source>
        <dbReference type="SAM" id="Phobius"/>
    </source>
</evidence>
<feature type="transmembrane region" description="Helical" evidence="1">
    <location>
        <begin position="20"/>
        <end position="40"/>
    </location>
</feature>